<evidence type="ECO:0000256" key="8">
    <source>
        <dbReference type="SAM" id="MobiDB-lite"/>
    </source>
</evidence>
<dbReference type="RefSeq" id="XP_004024992.1">
    <property type="nucleotide sequence ID" value="XM_004024943.1"/>
</dbReference>
<dbReference type="InterPro" id="IPR019734">
    <property type="entry name" value="TPR_rpt"/>
</dbReference>
<gene>
    <name evidence="9" type="ORF">IMG5_194480</name>
</gene>
<dbReference type="InParanoid" id="G0R4S0"/>
<feature type="compositionally biased region" description="Low complexity" evidence="8">
    <location>
        <begin position="18"/>
        <end position="29"/>
    </location>
</feature>
<dbReference type="PANTHER" id="PTHR12558:SF9">
    <property type="entry name" value="CELL DIVISION CYCLE PROTEIN 16 HOMOLOG"/>
    <property type="match status" value="1"/>
</dbReference>
<dbReference type="GO" id="GO:0005680">
    <property type="term" value="C:anaphase-promoting complex"/>
    <property type="evidence" value="ECO:0007669"/>
    <property type="project" value="TreeGrafter"/>
</dbReference>
<dbReference type="OrthoDB" id="10006270at2759"/>
<feature type="region of interest" description="Disordered" evidence="8">
    <location>
        <begin position="1"/>
        <end position="33"/>
    </location>
</feature>
<evidence type="ECO:0000256" key="6">
    <source>
        <dbReference type="ARBA" id="ARBA00023306"/>
    </source>
</evidence>
<dbReference type="GO" id="GO:0031145">
    <property type="term" value="P:anaphase-promoting complex-dependent catabolic process"/>
    <property type="evidence" value="ECO:0007669"/>
    <property type="project" value="TreeGrafter"/>
</dbReference>
<dbReference type="GO" id="GO:0051301">
    <property type="term" value="P:cell division"/>
    <property type="evidence" value="ECO:0007669"/>
    <property type="project" value="UniProtKB-KW"/>
</dbReference>
<evidence type="ECO:0000256" key="1">
    <source>
        <dbReference type="ARBA" id="ARBA00022618"/>
    </source>
</evidence>
<evidence type="ECO:0000256" key="3">
    <source>
        <dbReference type="ARBA" id="ARBA00022776"/>
    </source>
</evidence>
<dbReference type="STRING" id="857967.G0R4S0"/>
<dbReference type="GO" id="GO:0016567">
    <property type="term" value="P:protein ubiquitination"/>
    <property type="evidence" value="ECO:0007669"/>
    <property type="project" value="TreeGrafter"/>
</dbReference>
<dbReference type="GO" id="GO:0045842">
    <property type="term" value="P:positive regulation of mitotic metaphase/anaphase transition"/>
    <property type="evidence" value="ECO:0007669"/>
    <property type="project" value="TreeGrafter"/>
</dbReference>
<keyword evidence="2" id="KW-0677">Repeat</keyword>
<dbReference type="SMART" id="SM00028">
    <property type="entry name" value="TPR"/>
    <property type="match status" value="7"/>
</dbReference>
<dbReference type="Gene3D" id="1.25.40.10">
    <property type="entry name" value="Tetratricopeptide repeat domain"/>
    <property type="match status" value="1"/>
</dbReference>
<dbReference type="Pfam" id="PF12895">
    <property type="entry name" value="ANAPC3"/>
    <property type="match status" value="1"/>
</dbReference>
<dbReference type="PANTHER" id="PTHR12558">
    <property type="entry name" value="CELL DIVISION CYCLE 16,23,27"/>
    <property type="match status" value="1"/>
</dbReference>
<dbReference type="GO" id="GO:0005737">
    <property type="term" value="C:cytoplasm"/>
    <property type="evidence" value="ECO:0007669"/>
    <property type="project" value="TreeGrafter"/>
</dbReference>
<dbReference type="Pfam" id="PF13424">
    <property type="entry name" value="TPR_12"/>
    <property type="match status" value="1"/>
</dbReference>
<feature type="repeat" description="TPR" evidence="7">
    <location>
        <begin position="476"/>
        <end position="509"/>
    </location>
</feature>
<dbReference type="Proteomes" id="UP000008983">
    <property type="component" value="Unassembled WGS sequence"/>
</dbReference>
<name>G0R4S0_ICHMU</name>
<dbReference type="Pfam" id="PF13181">
    <property type="entry name" value="TPR_8"/>
    <property type="match status" value="1"/>
</dbReference>
<dbReference type="InterPro" id="IPR011990">
    <property type="entry name" value="TPR-like_helical_dom_sf"/>
</dbReference>
<evidence type="ECO:0000256" key="5">
    <source>
        <dbReference type="ARBA" id="ARBA00022803"/>
    </source>
</evidence>
<evidence type="ECO:0000313" key="10">
    <source>
        <dbReference type="Proteomes" id="UP000008983"/>
    </source>
</evidence>
<protein>
    <submittedName>
        <fullName evidence="9">Uncharacterized protein</fullName>
    </submittedName>
</protein>
<dbReference type="SUPFAM" id="SSF81901">
    <property type="entry name" value="HCP-like"/>
    <property type="match status" value="2"/>
</dbReference>
<reference evidence="9 10" key="1">
    <citation type="submission" date="2011-07" db="EMBL/GenBank/DDBJ databases">
        <authorList>
            <person name="Coyne R."/>
            <person name="Brami D."/>
            <person name="Johnson J."/>
            <person name="Hostetler J."/>
            <person name="Hannick L."/>
            <person name="Clark T."/>
            <person name="Cassidy-Hanley D."/>
            <person name="Inman J."/>
        </authorList>
    </citation>
    <scope>NUCLEOTIDE SEQUENCE [LARGE SCALE GENOMIC DNA]</scope>
    <source>
        <strain evidence="9 10">G5</strain>
    </source>
</reference>
<dbReference type="PROSITE" id="PS50005">
    <property type="entry name" value="TPR"/>
    <property type="match status" value="4"/>
</dbReference>
<keyword evidence="5 7" id="KW-0802">TPR repeat</keyword>
<feature type="repeat" description="TPR" evidence="7">
    <location>
        <begin position="374"/>
        <end position="407"/>
    </location>
</feature>
<proteinExistence type="predicted"/>
<feature type="repeat" description="TPR" evidence="7">
    <location>
        <begin position="515"/>
        <end position="548"/>
    </location>
</feature>
<dbReference type="AlphaFoldDB" id="G0R4S0"/>
<keyword evidence="6" id="KW-0131">Cell cycle</keyword>
<dbReference type="EMBL" id="GL984354">
    <property type="protein sequence ID" value="EGR27540.1"/>
    <property type="molecule type" value="Genomic_DNA"/>
</dbReference>
<keyword evidence="1" id="KW-0132">Cell division</keyword>
<keyword evidence="4" id="KW-0833">Ubl conjugation pathway</keyword>
<keyword evidence="10" id="KW-1185">Reference proteome</keyword>
<dbReference type="eggNOG" id="KOG1173">
    <property type="taxonomic scope" value="Eukaryota"/>
</dbReference>
<evidence type="ECO:0000256" key="4">
    <source>
        <dbReference type="ARBA" id="ARBA00022786"/>
    </source>
</evidence>
<feature type="repeat" description="TPR" evidence="7">
    <location>
        <begin position="442"/>
        <end position="475"/>
    </location>
</feature>
<evidence type="ECO:0000313" key="9">
    <source>
        <dbReference type="EMBL" id="EGR27540.1"/>
    </source>
</evidence>
<sequence>MSKNQNILPGYLTPNIHQSQYNQPSNNSNFRNKSQHKHIQYQKSYLHEIYGPYYTLQEEDGLQYDQQFAKFTETLENENFCRLYELVMENKALHSWADAIFYADKLATLTDGFAPYVYILGECFFLNTDFKKVHLLFQKYKVLNHNAHFQILAARALFKNKQYEQCINALEVNFEENINPKLEAQKNFLKGQCYESLENKQNAVYQYIECLKKDPTCHEAFKRMIDFYLLGNVGKEQLLTSLNFNQQDIWIKEYYLQRISEDTACKLDVSANANKNVMEDEIQNNNSLSQIKASNLYGILQQKNNIDLLCIKAKNCLSKYNIMRSYDICVKAIKSDPLYFDIIPVYCACLLHLNYLGELYYCAHNLVENYSTHPLSWFAIGSYYYLIAKYEIARKYFQKAIFLDRNFVYAWIGMAHSFAIQDESDQAMSFYRTVSRLFPGCYMAHLYMGMEYLRTNNLKTALLSFQYAKEINQNDPLIYNEIGVIYFKQKNYEEAKKTYLIALNLCSEAANSIVHTILNNLAHTYRKMKEYKLAIQSYEKCIQLEPKNYQTYLSLAYTYHISNQLNKAVAYYHKSLYHKHENQFAYDMLDKCLRDASENQWENVYDIKQD</sequence>
<dbReference type="SUPFAM" id="SSF48452">
    <property type="entry name" value="TPR-like"/>
    <property type="match status" value="1"/>
</dbReference>
<accession>G0R4S0</accession>
<dbReference type="GeneID" id="14903604"/>
<evidence type="ECO:0000256" key="7">
    <source>
        <dbReference type="PROSITE-ProRule" id="PRU00339"/>
    </source>
</evidence>
<keyword evidence="3" id="KW-0498">Mitosis</keyword>
<evidence type="ECO:0000256" key="2">
    <source>
        <dbReference type="ARBA" id="ARBA00022737"/>
    </source>
</evidence>
<organism evidence="9 10">
    <name type="scientific">Ichthyophthirius multifiliis</name>
    <name type="common">White spot disease agent</name>
    <name type="synonym">Ich</name>
    <dbReference type="NCBI Taxonomy" id="5932"/>
    <lineage>
        <taxon>Eukaryota</taxon>
        <taxon>Sar</taxon>
        <taxon>Alveolata</taxon>
        <taxon>Ciliophora</taxon>
        <taxon>Intramacronucleata</taxon>
        <taxon>Oligohymenophorea</taxon>
        <taxon>Hymenostomatida</taxon>
        <taxon>Ophryoglenina</taxon>
        <taxon>Ichthyophthirius</taxon>
    </lineage>
</organism>
<dbReference type="OMA" id="DPFHNNA"/>